<organism evidence="1">
    <name type="scientific">mine drainage metagenome</name>
    <dbReference type="NCBI Taxonomy" id="410659"/>
    <lineage>
        <taxon>unclassified sequences</taxon>
        <taxon>metagenomes</taxon>
        <taxon>ecological metagenomes</taxon>
    </lineage>
</organism>
<accession>A0A1J5PLV7</accession>
<reference evidence="1" key="1">
    <citation type="submission" date="2016-10" db="EMBL/GenBank/DDBJ databases">
        <title>Sequence of Gallionella enrichment culture.</title>
        <authorList>
            <person name="Poehlein A."/>
            <person name="Muehling M."/>
            <person name="Daniel R."/>
        </authorList>
    </citation>
    <scope>NUCLEOTIDE SEQUENCE</scope>
</reference>
<proteinExistence type="predicted"/>
<protein>
    <submittedName>
        <fullName evidence="1">Uncharacterized protein</fullName>
    </submittedName>
</protein>
<name>A0A1J5PLV7_9ZZZZ</name>
<comment type="caution">
    <text evidence="1">The sequence shown here is derived from an EMBL/GenBank/DDBJ whole genome shotgun (WGS) entry which is preliminary data.</text>
</comment>
<dbReference type="AlphaFoldDB" id="A0A1J5PLV7"/>
<gene>
    <name evidence="1" type="ORF">GALL_521440</name>
</gene>
<dbReference type="EMBL" id="MLJW01006708">
    <property type="protein sequence ID" value="OIQ66291.1"/>
    <property type="molecule type" value="Genomic_DNA"/>
</dbReference>
<sequence>MRSEGESILNSAEAAVLLDLIESLQRDDPKKRTHILVWSGVSGDDLDRLERIFGGGLVEGGSDDLRGQGGSDQGVVIWRSYAKM</sequence>
<evidence type="ECO:0000313" key="1">
    <source>
        <dbReference type="EMBL" id="OIQ66291.1"/>
    </source>
</evidence>